<keyword evidence="1" id="KW-0812">Transmembrane</keyword>
<name>A0ABW2QB45_9MICO</name>
<dbReference type="EMBL" id="JBHTCQ010000002">
    <property type="protein sequence ID" value="MFC7405962.1"/>
    <property type="molecule type" value="Genomic_DNA"/>
</dbReference>
<dbReference type="Proteomes" id="UP001596455">
    <property type="component" value="Unassembled WGS sequence"/>
</dbReference>
<gene>
    <name evidence="2" type="ORF">ACFQQL_12630</name>
</gene>
<evidence type="ECO:0000313" key="2">
    <source>
        <dbReference type="EMBL" id="MFC7405962.1"/>
    </source>
</evidence>
<comment type="caution">
    <text evidence="2">The sequence shown here is derived from an EMBL/GenBank/DDBJ whole genome shotgun (WGS) entry which is preliminary data.</text>
</comment>
<proteinExistence type="predicted"/>
<keyword evidence="1" id="KW-1133">Transmembrane helix</keyword>
<feature type="transmembrane region" description="Helical" evidence="1">
    <location>
        <begin position="54"/>
        <end position="75"/>
    </location>
</feature>
<keyword evidence="3" id="KW-1185">Reference proteome</keyword>
<feature type="transmembrane region" description="Helical" evidence="1">
    <location>
        <begin position="165"/>
        <end position="190"/>
    </location>
</feature>
<evidence type="ECO:0000256" key="1">
    <source>
        <dbReference type="SAM" id="Phobius"/>
    </source>
</evidence>
<accession>A0ABW2QB45</accession>
<organism evidence="2 3">
    <name type="scientific">Georgenia alba</name>
    <dbReference type="NCBI Taxonomy" id="2233858"/>
    <lineage>
        <taxon>Bacteria</taxon>
        <taxon>Bacillati</taxon>
        <taxon>Actinomycetota</taxon>
        <taxon>Actinomycetes</taxon>
        <taxon>Micrococcales</taxon>
        <taxon>Bogoriellaceae</taxon>
        <taxon>Georgenia</taxon>
    </lineage>
</organism>
<keyword evidence="1" id="KW-0472">Membrane</keyword>
<sequence>MAGPTATGDMLNRVIPTLVRVARRPGAALLTTAAGAVGLFGLLAAFLGTGGSTWVAWVPLALAVLLALPVLVLAVRRERLQRQTRDLDVRVVGGSEVIVVGAGTDDPGRRAMEEELAVLDDAAAEGTLRTARFLPRLEAAQRAARVAAGGTVNAPYLADDLRVTVVALLGTLGAIPLGLLGAFVTALLLAA</sequence>
<feature type="transmembrane region" description="Helical" evidence="1">
    <location>
        <begin position="27"/>
        <end position="48"/>
    </location>
</feature>
<evidence type="ECO:0000313" key="3">
    <source>
        <dbReference type="Proteomes" id="UP001596455"/>
    </source>
</evidence>
<protein>
    <submittedName>
        <fullName evidence="2">Uncharacterized protein</fullName>
    </submittedName>
</protein>
<dbReference type="RefSeq" id="WP_382394879.1">
    <property type="nucleotide sequence ID" value="NZ_JBHTCQ010000002.1"/>
</dbReference>
<reference evidence="3" key="1">
    <citation type="journal article" date="2019" name="Int. J. Syst. Evol. Microbiol.">
        <title>The Global Catalogue of Microorganisms (GCM) 10K type strain sequencing project: providing services to taxonomists for standard genome sequencing and annotation.</title>
        <authorList>
            <consortium name="The Broad Institute Genomics Platform"/>
            <consortium name="The Broad Institute Genome Sequencing Center for Infectious Disease"/>
            <person name="Wu L."/>
            <person name="Ma J."/>
        </authorList>
    </citation>
    <scope>NUCLEOTIDE SEQUENCE [LARGE SCALE GENOMIC DNA]</scope>
    <source>
        <strain evidence="3">JCM 1490</strain>
    </source>
</reference>